<keyword evidence="3 6" id="KW-1133">Transmembrane helix</keyword>
<comment type="subcellular location">
    <subcellularLocation>
        <location evidence="1">Membrane</location>
        <topology evidence="1">Multi-pass membrane protein</topology>
    </subcellularLocation>
</comment>
<reference evidence="8" key="1">
    <citation type="submission" date="2021-01" db="EMBL/GenBank/DDBJ databases">
        <authorList>
            <person name="Corre E."/>
            <person name="Pelletier E."/>
            <person name="Niang G."/>
            <person name="Scheremetjew M."/>
            <person name="Finn R."/>
            <person name="Kale V."/>
            <person name="Holt S."/>
            <person name="Cochrane G."/>
            <person name="Meng A."/>
            <person name="Brown T."/>
            <person name="Cohen L."/>
        </authorList>
    </citation>
    <scope>NUCLEOTIDE SEQUENCE</scope>
    <source>
        <strain evidence="8">CCMP3303</strain>
    </source>
</reference>
<dbReference type="InterPro" id="IPR049453">
    <property type="entry name" value="Memb_transporter_dom"/>
</dbReference>
<sequence length="571" mass="62635">MARDVLQTDPGANEIEVMVANANSIASSPPAPNLERPTPSPRTISAKRMSLPVTATPSRPSRRRLMSGDRPSSKMLRKRTTNNLQTTTHTAACSPSSSYDSQLNKLDVQTASAIIEAPPAPTLRSIRRTSCGISKIRPKAVHFAARMSAALTLSSLFWLIPGYPQGTWVYITALMVSWFPAMDAASVIKKTIQRIQGTIMGAILGILLGYFSYVIDTNQGQAKQAVFLGVMIALVTFLYTFLFVQYRYIASHSYAGLVALMTFAIALEPFYVDQGPSAWNKALLRVVNVMIGCIVGGIVSLVVFPKSTKRLVRDKLESQINLAGEASQAVMMWSAKVFSGQGAPVFLGSVLTEYRNSGDVREGEDDEDDIAAYKAYNKGIKQWKDTKGLFPLMQYDAGLHCAKKLGIKKYEAEFNKQAAIVLARAFRLQTTAVLLHSIARNDQGHDFSEDELNTFSFIGHLIGTLLQCPFSVDSEQIANDLLDQLVYVREFALDEAVDVAESARAISNGDASSMTLMRDALRLRLANGEGNMPLSLYSSDNSSLLFLQLVEHLCLRALRLYYASKKLLGGE</sequence>
<evidence type="ECO:0000256" key="3">
    <source>
        <dbReference type="ARBA" id="ARBA00022989"/>
    </source>
</evidence>
<feature type="domain" description="Integral membrane bound transporter" evidence="7">
    <location>
        <begin position="159"/>
        <end position="296"/>
    </location>
</feature>
<keyword evidence="2 6" id="KW-0812">Transmembrane</keyword>
<evidence type="ECO:0000256" key="2">
    <source>
        <dbReference type="ARBA" id="ARBA00022692"/>
    </source>
</evidence>
<feature type="transmembrane region" description="Helical" evidence="6">
    <location>
        <begin position="254"/>
        <end position="271"/>
    </location>
</feature>
<feature type="transmembrane region" description="Helical" evidence="6">
    <location>
        <begin position="167"/>
        <end position="188"/>
    </location>
</feature>
<evidence type="ECO:0000256" key="4">
    <source>
        <dbReference type="ARBA" id="ARBA00023136"/>
    </source>
</evidence>
<accession>A0A7S0FKW7</accession>
<name>A0A7S0FKW7_9STRA</name>
<dbReference type="GO" id="GO:0016020">
    <property type="term" value="C:membrane"/>
    <property type="evidence" value="ECO:0007669"/>
    <property type="project" value="UniProtKB-SubCell"/>
</dbReference>
<feature type="region of interest" description="Disordered" evidence="5">
    <location>
        <begin position="24"/>
        <end position="78"/>
    </location>
</feature>
<feature type="transmembrane region" description="Helical" evidence="6">
    <location>
        <begin position="195"/>
        <end position="213"/>
    </location>
</feature>
<dbReference type="Pfam" id="PF13515">
    <property type="entry name" value="FUSC_2"/>
    <property type="match status" value="1"/>
</dbReference>
<feature type="transmembrane region" description="Helical" evidence="6">
    <location>
        <begin position="225"/>
        <end position="242"/>
    </location>
</feature>
<dbReference type="PANTHER" id="PTHR31086">
    <property type="entry name" value="ALUMINUM-ACTIVATED MALATE TRANSPORTER 10"/>
    <property type="match status" value="1"/>
</dbReference>
<dbReference type="AlphaFoldDB" id="A0A7S0FKW7"/>
<evidence type="ECO:0000313" key="8">
    <source>
        <dbReference type="EMBL" id="CAD8366731.1"/>
    </source>
</evidence>
<dbReference type="EMBL" id="HBEJ01006866">
    <property type="protein sequence ID" value="CAD8366731.1"/>
    <property type="molecule type" value="Transcribed_RNA"/>
</dbReference>
<evidence type="ECO:0000256" key="1">
    <source>
        <dbReference type="ARBA" id="ARBA00004141"/>
    </source>
</evidence>
<feature type="transmembrane region" description="Helical" evidence="6">
    <location>
        <begin position="143"/>
        <end position="161"/>
    </location>
</feature>
<organism evidence="8">
    <name type="scientific">Minutocellus polymorphus</name>
    <dbReference type="NCBI Taxonomy" id="265543"/>
    <lineage>
        <taxon>Eukaryota</taxon>
        <taxon>Sar</taxon>
        <taxon>Stramenopiles</taxon>
        <taxon>Ochrophyta</taxon>
        <taxon>Bacillariophyta</taxon>
        <taxon>Mediophyceae</taxon>
        <taxon>Cymatosirophycidae</taxon>
        <taxon>Cymatosirales</taxon>
        <taxon>Cymatosiraceae</taxon>
        <taxon>Minutocellus</taxon>
    </lineage>
</organism>
<proteinExistence type="predicted"/>
<evidence type="ECO:0000256" key="5">
    <source>
        <dbReference type="SAM" id="MobiDB-lite"/>
    </source>
</evidence>
<keyword evidence="4 6" id="KW-0472">Membrane</keyword>
<evidence type="ECO:0000256" key="6">
    <source>
        <dbReference type="SAM" id="Phobius"/>
    </source>
</evidence>
<protein>
    <recommendedName>
        <fullName evidence="7">Integral membrane bound transporter domain-containing protein</fullName>
    </recommendedName>
</protein>
<evidence type="ECO:0000259" key="7">
    <source>
        <dbReference type="Pfam" id="PF13515"/>
    </source>
</evidence>
<feature type="transmembrane region" description="Helical" evidence="6">
    <location>
        <begin position="283"/>
        <end position="304"/>
    </location>
</feature>
<gene>
    <name evidence="8" type="ORF">MPOL1434_LOCUS4064</name>
</gene>